<sequence length="61" mass="6933">MRYDVKCTSQFKKNLTLDKKQNKNLEKLFEIIEIPASGGMLPVSTAFSRIADLHGHAVFHD</sequence>
<evidence type="ECO:0000313" key="2">
    <source>
        <dbReference type="Proteomes" id="UP000192666"/>
    </source>
</evidence>
<accession>A0A1V8PQ73</accession>
<evidence type="ECO:0000313" key="1">
    <source>
        <dbReference type="EMBL" id="OQM50882.1"/>
    </source>
</evidence>
<dbReference type="Proteomes" id="UP000192666">
    <property type="component" value="Unassembled WGS sequence"/>
</dbReference>
<dbReference type="AlphaFoldDB" id="A0A1V8PQ73"/>
<protein>
    <submittedName>
        <fullName evidence="1">mRNA interferase YafQ</fullName>
    </submittedName>
</protein>
<comment type="caution">
    <text evidence="1">The sequence shown here is derived from an EMBL/GenBank/DDBJ whole genome shotgun (WGS) entry which is preliminary data.</text>
</comment>
<reference evidence="1 2" key="1">
    <citation type="submission" date="2017-03" db="EMBL/GenBank/DDBJ databases">
        <title>Maternal inheritance of bifidobacteria.</title>
        <authorList>
            <person name="Lugli G.A."/>
            <person name="Duranti S."/>
            <person name="Milani C."/>
            <person name="Mancabelli L."/>
        </authorList>
    </citation>
    <scope>NUCLEOTIDE SEQUENCE [LARGE SCALE GENOMIC DNA]</scope>
    <source>
        <strain evidence="1 2">1899B</strain>
    </source>
</reference>
<proteinExistence type="predicted"/>
<dbReference type="EMBL" id="NAQA01000003">
    <property type="protein sequence ID" value="OQM50882.1"/>
    <property type="molecule type" value="Genomic_DNA"/>
</dbReference>
<name>A0A1V8PQ73_9BIFI</name>
<organism evidence="1 2">
    <name type="scientific">Bifidobacterium catenulatum</name>
    <dbReference type="NCBI Taxonomy" id="1686"/>
    <lineage>
        <taxon>Bacteria</taxon>
        <taxon>Bacillati</taxon>
        <taxon>Actinomycetota</taxon>
        <taxon>Actinomycetes</taxon>
        <taxon>Bifidobacteriales</taxon>
        <taxon>Bifidobacteriaceae</taxon>
        <taxon>Bifidobacterium</taxon>
    </lineage>
</organism>
<gene>
    <name evidence="1" type="ORF">B5782_0829</name>
</gene>